<evidence type="ECO:0000313" key="8">
    <source>
        <dbReference type="EMBL" id="ASJ71796.1"/>
    </source>
</evidence>
<evidence type="ECO:0000256" key="2">
    <source>
        <dbReference type="ARBA" id="ARBA00011255"/>
    </source>
</evidence>
<dbReference type="Pfam" id="PF02465">
    <property type="entry name" value="FliD_N"/>
    <property type="match status" value="1"/>
</dbReference>
<comment type="function">
    <text evidence="5">Required for morphogenesis and for the elongation of the flagellar filament by facilitating polymerization of the flagellin monomers at the tip of growing filament. Forms a capping structure, which prevents flagellin subunits (transported through the central channel of the flagellum) from leaking out without polymerization at the distal end.</text>
</comment>
<dbReference type="PANTHER" id="PTHR30288">
    <property type="entry name" value="FLAGELLAR CAP/ASSEMBLY PROTEIN FLID"/>
    <property type="match status" value="1"/>
</dbReference>
<dbReference type="GO" id="GO:0009421">
    <property type="term" value="C:bacterial-type flagellum filament cap"/>
    <property type="evidence" value="ECO:0007669"/>
    <property type="project" value="InterPro"/>
</dbReference>
<dbReference type="PANTHER" id="PTHR30288:SF0">
    <property type="entry name" value="FLAGELLAR HOOK-ASSOCIATED PROTEIN 2"/>
    <property type="match status" value="1"/>
</dbReference>
<evidence type="ECO:0000259" key="6">
    <source>
        <dbReference type="Pfam" id="PF02465"/>
    </source>
</evidence>
<evidence type="ECO:0000256" key="1">
    <source>
        <dbReference type="ARBA" id="ARBA00009764"/>
    </source>
</evidence>
<dbReference type="InterPro" id="IPR003481">
    <property type="entry name" value="FliD_N"/>
</dbReference>
<dbReference type="InterPro" id="IPR010809">
    <property type="entry name" value="FliD_C"/>
</dbReference>
<gene>
    <name evidence="8" type="primary">fliD</name>
    <name evidence="8" type="ORF">IMCC3135_08485</name>
</gene>
<dbReference type="Pfam" id="PF07195">
    <property type="entry name" value="FliD_C"/>
    <property type="match status" value="1"/>
</dbReference>
<dbReference type="EMBL" id="CP018632">
    <property type="protein sequence ID" value="ASJ71796.1"/>
    <property type="molecule type" value="Genomic_DNA"/>
</dbReference>
<sequence>MITAAGVGSGIDVESILTQLDAIERQPVDKLNVKRAALDVELSAYGTVKSALSGFNTAVDTMASDEKFGAFVATSSDEEVFTAVSSGGDIPENLDVEVLALATNHRLSSESYASEEAAVTQGTMKFSSGDNQFEIVIDNGNSTLLALRDAINDSIDNTTVSASIINVDGGSRMILTAKDSGTEGKIDVTRAGANTDAGFTEVTEATDASLIVHGFSVTSSSNTISDVIEGVTLNLTGVGKSTLSTARDTTSLRESVDEFVVKYNSMVSTLNNLSDTELQGDQLPSGVESRIRSAFLDEIDLGNGDSTTAREMGFTFDRYGTLSVDDTSYNSALDDGVSRFVEAFAKSDSGLAARFGDLVDEYTGAGGILSIREDGVATRQSNIDDQIDRLEYRLDKISTRLRAQFTAMDLVVTNLNNTSGYLASQLGNFDY</sequence>
<organism evidence="8 9">
    <name type="scientific">Granulosicoccus antarcticus IMCC3135</name>
    <dbReference type="NCBI Taxonomy" id="1192854"/>
    <lineage>
        <taxon>Bacteria</taxon>
        <taxon>Pseudomonadati</taxon>
        <taxon>Pseudomonadota</taxon>
        <taxon>Gammaproteobacteria</taxon>
        <taxon>Chromatiales</taxon>
        <taxon>Granulosicoccaceae</taxon>
        <taxon>Granulosicoccus</taxon>
    </lineage>
</organism>
<feature type="domain" description="Flagellar hook-associated protein 2 C-terminal" evidence="7">
    <location>
        <begin position="205"/>
        <end position="417"/>
    </location>
</feature>
<dbReference type="Proteomes" id="UP000250079">
    <property type="component" value="Chromosome"/>
</dbReference>
<evidence type="ECO:0000256" key="5">
    <source>
        <dbReference type="RuleBase" id="RU362066"/>
    </source>
</evidence>
<keyword evidence="4 5" id="KW-0975">Bacterial flagellum</keyword>
<accession>A0A2Z2NKG0</accession>
<keyword evidence="8" id="KW-0282">Flagellum</keyword>
<keyword evidence="8" id="KW-0966">Cell projection</keyword>
<protein>
    <recommendedName>
        <fullName evidence="5">Flagellar hook-associated protein 2</fullName>
        <shortName evidence="5">HAP2</shortName>
    </recommendedName>
    <alternativeName>
        <fullName evidence="5">Flagellar cap protein</fullName>
    </alternativeName>
</protein>
<comment type="subcellular location">
    <subcellularLocation>
        <location evidence="5">Secreted</location>
    </subcellularLocation>
    <subcellularLocation>
        <location evidence="5">Bacterial flagellum</location>
    </subcellularLocation>
</comment>
<evidence type="ECO:0000256" key="3">
    <source>
        <dbReference type="ARBA" id="ARBA00023054"/>
    </source>
</evidence>
<dbReference type="InterPro" id="IPR040026">
    <property type="entry name" value="FliD"/>
</dbReference>
<dbReference type="OrthoDB" id="5980200at2"/>
<dbReference type="KEGG" id="gai:IMCC3135_08485"/>
<keyword evidence="9" id="KW-1185">Reference proteome</keyword>
<dbReference type="GO" id="GO:0007155">
    <property type="term" value="P:cell adhesion"/>
    <property type="evidence" value="ECO:0007669"/>
    <property type="project" value="InterPro"/>
</dbReference>
<comment type="subunit">
    <text evidence="2 5">Homopentamer.</text>
</comment>
<reference evidence="8 9" key="1">
    <citation type="submission" date="2016-12" db="EMBL/GenBank/DDBJ databases">
        <authorList>
            <person name="Song W.-J."/>
            <person name="Kurnit D.M."/>
        </authorList>
    </citation>
    <scope>NUCLEOTIDE SEQUENCE [LARGE SCALE GENOMIC DNA]</scope>
    <source>
        <strain evidence="8 9">IMCC3135</strain>
    </source>
</reference>
<dbReference type="RefSeq" id="WP_088917186.1">
    <property type="nucleotide sequence ID" value="NZ_CP018632.1"/>
</dbReference>
<dbReference type="AlphaFoldDB" id="A0A2Z2NKG0"/>
<evidence type="ECO:0000256" key="4">
    <source>
        <dbReference type="ARBA" id="ARBA00023143"/>
    </source>
</evidence>
<keyword evidence="8" id="KW-0969">Cilium</keyword>
<dbReference type="GO" id="GO:0071973">
    <property type="term" value="P:bacterial-type flagellum-dependent cell motility"/>
    <property type="evidence" value="ECO:0007669"/>
    <property type="project" value="TreeGrafter"/>
</dbReference>
<feature type="domain" description="Flagellar hook-associated protein 2 N-terminal" evidence="6">
    <location>
        <begin position="9"/>
        <end position="105"/>
    </location>
</feature>
<name>A0A2Z2NKG0_9GAMM</name>
<evidence type="ECO:0000313" key="9">
    <source>
        <dbReference type="Proteomes" id="UP000250079"/>
    </source>
</evidence>
<keyword evidence="5" id="KW-0964">Secreted</keyword>
<dbReference type="GO" id="GO:0005576">
    <property type="term" value="C:extracellular region"/>
    <property type="evidence" value="ECO:0007669"/>
    <property type="project" value="UniProtKB-SubCell"/>
</dbReference>
<proteinExistence type="inferred from homology"/>
<comment type="similarity">
    <text evidence="1 5">Belongs to the FliD family.</text>
</comment>
<evidence type="ECO:0000259" key="7">
    <source>
        <dbReference type="Pfam" id="PF07195"/>
    </source>
</evidence>
<keyword evidence="3" id="KW-0175">Coiled coil</keyword>
<dbReference type="GO" id="GO:0009424">
    <property type="term" value="C:bacterial-type flagellum hook"/>
    <property type="evidence" value="ECO:0007669"/>
    <property type="project" value="UniProtKB-UniRule"/>
</dbReference>